<evidence type="ECO:0000256" key="7">
    <source>
        <dbReference type="ARBA" id="ARBA00023052"/>
    </source>
</evidence>
<dbReference type="Gene3D" id="3.40.50.970">
    <property type="match status" value="1"/>
</dbReference>
<dbReference type="Proteomes" id="UP001432027">
    <property type="component" value="Unassembled WGS sequence"/>
</dbReference>
<evidence type="ECO:0000256" key="2">
    <source>
        <dbReference type="ARBA" id="ARBA00004305"/>
    </source>
</evidence>
<keyword evidence="7" id="KW-0786">Thiamine pyrophosphate</keyword>
<proteinExistence type="predicted"/>
<dbReference type="GO" id="GO:0005759">
    <property type="term" value="C:mitochondrial matrix"/>
    <property type="evidence" value="ECO:0007669"/>
    <property type="project" value="UniProtKB-SubCell"/>
</dbReference>
<dbReference type="InterPro" id="IPR029061">
    <property type="entry name" value="THDP-binding"/>
</dbReference>
<evidence type="ECO:0000256" key="5">
    <source>
        <dbReference type="ARBA" id="ARBA00022946"/>
    </source>
</evidence>
<evidence type="ECO:0000313" key="10">
    <source>
        <dbReference type="Proteomes" id="UP001432027"/>
    </source>
</evidence>
<keyword evidence="5" id="KW-0809">Transit peptide</keyword>
<dbReference type="PANTHER" id="PTHR11516">
    <property type="entry name" value="PYRUVATE DEHYDROGENASE E1 COMPONENT, ALPHA SUBUNIT BACTERIAL AND ORGANELLAR"/>
    <property type="match status" value="1"/>
</dbReference>
<comment type="subcellular location">
    <subcellularLocation>
        <location evidence="2">Mitochondrion matrix</location>
    </subcellularLocation>
</comment>
<evidence type="ECO:0000256" key="3">
    <source>
        <dbReference type="ARBA" id="ARBA00012281"/>
    </source>
</evidence>
<dbReference type="SUPFAM" id="SSF52518">
    <property type="entry name" value="Thiamin diphosphate-binding fold (THDP-binding)"/>
    <property type="match status" value="1"/>
</dbReference>
<evidence type="ECO:0000256" key="6">
    <source>
        <dbReference type="ARBA" id="ARBA00023002"/>
    </source>
</evidence>
<evidence type="ECO:0000259" key="8">
    <source>
        <dbReference type="Pfam" id="PF00676"/>
    </source>
</evidence>
<dbReference type="CDD" id="cd02000">
    <property type="entry name" value="TPP_E1_PDC_ADC_BCADC"/>
    <property type="match status" value="1"/>
</dbReference>
<dbReference type="GO" id="GO:0006086">
    <property type="term" value="P:pyruvate decarboxylation to acetyl-CoA"/>
    <property type="evidence" value="ECO:0007669"/>
    <property type="project" value="TreeGrafter"/>
</dbReference>
<comment type="caution">
    <text evidence="9">The sequence shown here is derived from an EMBL/GenBank/DDBJ whole genome shotgun (WGS) entry which is preliminary data.</text>
</comment>
<comment type="cofactor">
    <cofactor evidence="1">
        <name>thiamine diphosphate</name>
        <dbReference type="ChEBI" id="CHEBI:58937"/>
    </cofactor>
</comment>
<evidence type="ECO:0000256" key="4">
    <source>
        <dbReference type="ARBA" id="ARBA00022553"/>
    </source>
</evidence>
<feature type="domain" description="Dehydrogenase E1 component" evidence="8">
    <location>
        <begin position="56"/>
        <end position="239"/>
    </location>
</feature>
<organism evidence="9 10">
    <name type="scientific">Pristionchus entomophagus</name>
    <dbReference type="NCBI Taxonomy" id="358040"/>
    <lineage>
        <taxon>Eukaryota</taxon>
        <taxon>Metazoa</taxon>
        <taxon>Ecdysozoa</taxon>
        <taxon>Nematoda</taxon>
        <taxon>Chromadorea</taxon>
        <taxon>Rhabditida</taxon>
        <taxon>Rhabditina</taxon>
        <taxon>Diplogasteromorpha</taxon>
        <taxon>Diplogasteroidea</taxon>
        <taxon>Neodiplogasteridae</taxon>
        <taxon>Pristionchus</taxon>
    </lineage>
</organism>
<dbReference type="AlphaFoldDB" id="A0AAV5SXS8"/>
<name>A0AAV5SXS8_9BILA</name>
<dbReference type="FunFam" id="3.40.50.970:FF:000013">
    <property type="entry name" value="Pyruvate dehydrogenase E1 component subunit alpha"/>
    <property type="match status" value="1"/>
</dbReference>
<keyword evidence="10" id="KW-1185">Reference proteome</keyword>
<evidence type="ECO:0000313" key="9">
    <source>
        <dbReference type="EMBL" id="GMS84321.1"/>
    </source>
</evidence>
<accession>A0AAV5SXS8</accession>
<evidence type="ECO:0000256" key="1">
    <source>
        <dbReference type="ARBA" id="ARBA00001964"/>
    </source>
</evidence>
<protein>
    <recommendedName>
        <fullName evidence="3">pyruvate dehydrogenase (acetyl-transferring)</fullName>
        <ecNumber evidence="3">1.2.4.1</ecNumber>
    </recommendedName>
</protein>
<keyword evidence="6" id="KW-0560">Oxidoreductase</keyword>
<dbReference type="Pfam" id="PF00676">
    <property type="entry name" value="E1_dh"/>
    <property type="match status" value="1"/>
</dbReference>
<keyword evidence="4" id="KW-0597">Phosphoprotein</keyword>
<dbReference type="EC" id="1.2.4.1" evidence="3"/>
<sequence>MLKALHSSKAVASLARRAVSNEAAFQSKEYKLHKLDNGPSTQVSISRDDALKFYQQMQIIRRMESAAGNLYKEKKIRGFCHLYSGQEACAVGIKAAMTEGDAVITAYRCHGWTYLLGSTATQVLAELTGRISGNVHGKGGSMHMYTPSFYGGNGIVGAQQPLGAGVAFAMKYRNQKNVCVTLYGDGAANQGQLFEAANMAKLWNLPVIFVCENNGFGMGTAVERSSASTEYYTRGDYVPASGSMEWMYSLSEKHSNGARRTVTKDGVPS</sequence>
<gene>
    <name evidence="9" type="ORF">PENTCL1PPCAC_6496</name>
</gene>
<dbReference type="PANTHER" id="PTHR11516:SF60">
    <property type="entry name" value="PYRUVATE DEHYDROGENASE E1 COMPONENT SUBUNIT ALPHA"/>
    <property type="match status" value="1"/>
</dbReference>
<dbReference type="GO" id="GO:0004739">
    <property type="term" value="F:pyruvate dehydrogenase (acetyl-transferring) activity"/>
    <property type="evidence" value="ECO:0007669"/>
    <property type="project" value="UniProtKB-EC"/>
</dbReference>
<dbReference type="InterPro" id="IPR001017">
    <property type="entry name" value="DH_E1"/>
</dbReference>
<reference evidence="9" key="1">
    <citation type="submission" date="2023-10" db="EMBL/GenBank/DDBJ databases">
        <title>Genome assembly of Pristionchus species.</title>
        <authorList>
            <person name="Yoshida K."/>
            <person name="Sommer R.J."/>
        </authorList>
    </citation>
    <scope>NUCLEOTIDE SEQUENCE</scope>
    <source>
        <strain evidence="9">RS0144</strain>
    </source>
</reference>
<dbReference type="EMBL" id="BTSX01000002">
    <property type="protein sequence ID" value="GMS84321.1"/>
    <property type="molecule type" value="Genomic_DNA"/>
</dbReference>
<dbReference type="InterPro" id="IPR050642">
    <property type="entry name" value="PDH_E1_Alpha_Subunit"/>
</dbReference>